<sequence>MEISQLTRININLLVTLQVLLQERNASSSAVRLNLSQSTISKNLSQLRHIFADPLFHRISHGLMPTPLAQELEPKLNIAISAINEIFSPSKFDLKKYQGCFKISMQESAFEFVLSKVMQRVLDEAPNMQIDTWFKDSISIEQLNQGRLDFVIIPHDTGQKPNLNNQLHSEELYRDDLVCLVRKTNPILQTNWDQQAYLASKHIHVKDNELGMPMFDQSLSKLGFQRNVAIQVPDFNAATSLCSHSDLVFTTTTSWADSVLKSNQLVKLSMPCQSDPVVYSLIWHQRSETNHAHTWLRKQLLSVFTN</sequence>
<evidence type="ECO:0000313" key="7">
    <source>
        <dbReference type="Proteomes" id="UP000239007"/>
    </source>
</evidence>
<evidence type="ECO:0000259" key="5">
    <source>
        <dbReference type="PROSITE" id="PS50931"/>
    </source>
</evidence>
<keyword evidence="4" id="KW-0804">Transcription</keyword>
<dbReference type="RefSeq" id="WP_105051777.1">
    <property type="nucleotide sequence ID" value="NZ_BMYG01000003.1"/>
</dbReference>
<evidence type="ECO:0000256" key="2">
    <source>
        <dbReference type="ARBA" id="ARBA00023015"/>
    </source>
</evidence>
<dbReference type="SUPFAM" id="SSF46785">
    <property type="entry name" value="Winged helix' DNA-binding domain"/>
    <property type="match status" value="1"/>
</dbReference>
<dbReference type="AlphaFoldDB" id="A0A2S7UTI6"/>
<name>A0A2S7UTI6_9GAMM</name>
<keyword evidence="3" id="KW-0238">DNA-binding</keyword>
<dbReference type="InterPro" id="IPR036388">
    <property type="entry name" value="WH-like_DNA-bd_sf"/>
</dbReference>
<dbReference type="Gene3D" id="1.10.10.10">
    <property type="entry name" value="Winged helix-like DNA-binding domain superfamily/Winged helix DNA-binding domain"/>
    <property type="match status" value="1"/>
</dbReference>
<dbReference type="PROSITE" id="PS50931">
    <property type="entry name" value="HTH_LYSR"/>
    <property type="match status" value="1"/>
</dbReference>
<keyword evidence="7" id="KW-1185">Reference proteome</keyword>
<accession>A0A2S7UTI6</accession>
<dbReference type="InterPro" id="IPR005119">
    <property type="entry name" value="LysR_subst-bd"/>
</dbReference>
<organism evidence="6 7">
    <name type="scientific">Psychrosphaera saromensis</name>
    <dbReference type="NCBI Taxonomy" id="716813"/>
    <lineage>
        <taxon>Bacteria</taxon>
        <taxon>Pseudomonadati</taxon>
        <taxon>Pseudomonadota</taxon>
        <taxon>Gammaproteobacteria</taxon>
        <taxon>Alteromonadales</taxon>
        <taxon>Pseudoalteromonadaceae</taxon>
        <taxon>Psychrosphaera</taxon>
    </lineage>
</organism>
<dbReference type="InterPro" id="IPR037402">
    <property type="entry name" value="YidZ_PBP2"/>
</dbReference>
<dbReference type="Pfam" id="PF00126">
    <property type="entry name" value="HTH_1"/>
    <property type="match status" value="1"/>
</dbReference>
<dbReference type="InterPro" id="IPR050389">
    <property type="entry name" value="LysR-type_TF"/>
</dbReference>
<dbReference type="Pfam" id="PF03466">
    <property type="entry name" value="LysR_substrate"/>
    <property type="match status" value="1"/>
</dbReference>
<evidence type="ECO:0000313" key="6">
    <source>
        <dbReference type="EMBL" id="PQJ53296.1"/>
    </source>
</evidence>
<dbReference type="Gene3D" id="3.40.190.10">
    <property type="entry name" value="Periplasmic binding protein-like II"/>
    <property type="match status" value="2"/>
</dbReference>
<dbReference type="InterPro" id="IPR000847">
    <property type="entry name" value="LysR_HTH_N"/>
</dbReference>
<reference evidence="6 7" key="1">
    <citation type="submission" date="2016-12" db="EMBL/GenBank/DDBJ databases">
        <title>Diversity of luminous bacteria.</title>
        <authorList>
            <person name="Yoshizawa S."/>
            <person name="Kogure K."/>
        </authorList>
    </citation>
    <scope>NUCLEOTIDE SEQUENCE [LARGE SCALE GENOMIC DNA]</scope>
    <source>
        <strain evidence="6 7">SA4-48</strain>
    </source>
</reference>
<dbReference type="EMBL" id="MSCH01000003">
    <property type="protein sequence ID" value="PQJ53296.1"/>
    <property type="molecule type" value="Genomic_DNA"/>
</dbReference>
<evidence type="ECO:0000256" key="1">
    <source>
        <dbReference type="ARBA" id="ARBA00009437"/>
    </source>
</evidence>
<dbReference type="GO" id="GO:0003700">
    <property type="term" value="F:DNA-binding transcription factor activity"/>
    <property type="evidence" value="ECO:0007669"/>
    <property type="project" value="InterPro"/>
</dbReference>
<comment type="similarity">
    <text evidence="1">Belongs to the LysR transcriptional regulatory family.</text>
</comment>
<feature type="domain" description="HTH lysR-type" evidence="5">
    <location>
        <begin position="9"/>
        <end position="66"/>
    </location>
</feature>
<comment type="caution">
    <text evidence="6">The sequence shown here is derived from an EMBL/GenBank/DDBJ whole genome shotgun (WGS) entry which is preliminary data.</text>
</comment>
<dbReference type="InterPro" id="IPR036390">
    <property type="entry name" value="WH_DNA-bd_sf"/>
</dbReference>
<dbReference type="PANTHER" id="PTHR30118:SF12">
    <property type="entry name" value="TRANSCRIPTIONAL REGULATOR LYSR FAMILY"/>
    <property type="match status" value="1"/>
</dbReference>
<evidence type="ECO:0000256" key="4">
    <source>
        <dbReference type="ARBA" id="ARBA00023163"/>
    </source>
</evidence>
<dbReference type="GO" id="GO:0003677">
    <property type="term" value="F:DNA binding"/>
    <property type="evidence" value="ECO:0007669"/>
    <property type="project" value="UniProtKB-KW"/>
</dbReference>
<evidence type="ECO:0000256" key="3">
    <source>
        <dbReference type="ARBA" id="ARBA00023125"/>
    </source>
</evidence>
<dbReference type="CDD" id="cd08417">
    <property type="entry name" value="PBP2_Nitroaromatics_like"/>
    <property type="match status" value="1"/>
</dbReference>
<proteinExistence type="inferred from homology"/>
<protein>
    <submittedName>
        <fullName evidence="6">LysR family transcriptional regulator</fullName>
    </submittedName>
</protein>
<dbReference type="PANTHER" id="PTHR30118">
    <property type="entry name" value="HTH-TYPE TRANSCRIPTIONAL REGULATOR LEUO-RELATED"/>
    <property type="match status" value="1"/>
</dbReference>
<keyword evidence="2" id="KW-0805">Transcription regulation</keyword>
<dbReference type="SUPFAM" id="SSF53850">
    <property type="entry name" value="Periplasmic binding protein-like II"/>
    <property type="match status" value="1"/>
</dbReference>
<dbReference type="OrthoDB" id="6621790at2"/>
<dbReference type="Proteomes" id="UP000239007">
    <property type="component" value="Unassembled WGS sequence"/>
</dbReference>
<gene>
    <name evidence="6" type="ORF">BTO11_06185</name>
</gene>